<gene>
    <name evidence="3" type="ORF">PAA8504_00927</name>
</gene>
<accession>A0A2R8BSJ0</accession>
<dbReference type="Pfam" id="PF00561">
    <property type="entry name" value="Abhydrolase_1"/>
    <property type="match status" value="1"/>
</dbReference>
<dbReference type="InterPro" id="IPR029058">
    <property type="entry name" value="AB_hydrolase_fold"/>
</dbReference>
<dbReference type="RefSeq" id="WP_108892989.1">
    <property type="nucleotide sequence ID" value="NZ_ONZF01000002.1"/>
</dbReference>
<dbReference type="PANTHER" id="PTHR43798:SF31">
    <property type="entry name" value="AB HYDROLASE SUPERFAMILY PROTEIN YCLE"/>
    <property type="match status" value="1"/>
</dbReference>
<keyword evidence="4" id="KW-1185">Reference proteome</keyword>
<dbReference type="OrthoDB" id="9804723at2"/>
<protein>
    <submittedName>
        <fullName evidence="3">Tropinesterase</fullName>
        <ecNumber evidence="3">3.1.1.10</ecNumber>
    </submittedName>
</protein>
<reference evidence="3 4" key="1">
    <citation type="submission" date="2018-03" db="EMBL/GenBank/DDBJ databases">
        <authorList>
            <person name="Keele B.F."/>
        </authorList>
    </citation>
    <scope>NUCLEOTIDE SEQUENCE [LARGE SCALE GENOMIC DNA]</scope>
    <source>
        <strain evidence="3 4">CECT 8504</strain>
    </source>
</reference>
<dbReference type="EC" id="3.1.1.10" evidence="3"/>
<dbReference type="InterPro" id="IPR017497">
    <property type="entry name" value="BchO"/>
</dbReference>
<organism evidence="3 4">
    <name type="scientific">Palleronia abyssalis</name>
    <dbReference type="NCBI Taxonomy" id="1501240"/>
    <lineage>
        <taxon>Bacteria</taxon>
        <taxon>Pseudomonadati</taxon>
        <taxon>Pseudomonadota</taxon>
        <taxon>Alphaproteobacteria</taxon>
        <taxon>Rhodobacterales</taxon>
        <taxon>Roseobacteraceae</taxon>
        <taxon>Palleronia</taxon>
    </lineage>
</organism>
<dbReference type="GO" id="GO:0050357">
    <property type="term" value="F:tropinesterase activity"/>
    <property type="evidence" value="ECO:0007669"/>
    <property type="project" value="UniProtKB-EC"/>
</dbReference>
<name>A0A2R8BSJ0_9RHOB</name>
<dbReference type="SUPFAM" id="SSF53474">
    <property type="entry name" value="alpha/beta-Hydrolases"/>
    <property type="match status" value="1"/>
</dbReference>
<dbReference type="NCBIfam" id="TIGR03056">
    <property type="entry name" value="bchO_mg_che_rel"/>
    <property type="match status" value="1"/>
</dbReference>
<dbReference type="GO" id="GO:0016020">
    <property type="term" value="C:membrane"/>
    <property type="evidence" value="ECO:0007669"/>
    <property type="project" value="TreeGrafter"/>
</dbReference>
<dbReference type="PRINTS" id="PR00412">
    <property type="entry name" value="EPOXHYDRLASE"/>
</dbReference>
<dbReference type="Gene3D" id="3.40.50.1820">
    <property type="entry name" value="alpha/beta hydrolase"/>
    <property type="match status" value="1"/>
</dbReference>
<dbReference type="PRINTS" id="PR00111">
    <property type="entry name" value="ABHYDROLASE"/>
</dbReference>
<dbReference type="Proteomes" id="UP000244912">
    <property type="component" value="Unassembled WGS sequence"/>
</dbReference>
<evidence type="ECO:0000259" key="2">
    <source>
        <dbReference type="Pfam" id="PF00561"/>
    </source>
</evidence>
<evidence type="ECO:0000313" key="4">
    <source>
        <dbReference type="Proteomes" id="UP000244912"/>
    </source>
</evidence>
<dbReference type="AlphaFoldDB" id="A0A2R8BSJ0"/>
<dbReference type="InterPro" id="IPR000639">
    <property type="entry name" value="Epox_hydrolase-like"/>
</dbReference>
<dbReference type="InterPro" id="IPR000073">
    <property type="entry name" value="AB_hydrolase_1"/>
</dbReference>
<sequence length="291" mass="31349">MRWDNDGADWPNRDHSQFVDSRPHRWHAQTMGLNGPVLLLLHGTGGATHSWRDLMPDLARDYRVVAPDLPGHGFTALGSRHRSSLPAMAEDTWHLCNTMGVQPDVIVGHSAGAAIAFAMAQSRPGPHIIGLNAALGAFEGPPAWLFPIMARALASFPLVPNLFSRIATSTGGVDRLLDATGSILDPTGRRLYSRLVGNPSHVEGALEMMARWSTRSVRDRIKTMETPATLIVGDRDGTVPPSVSRDIAAENPNVSYVSLGPYGHLAHEEAPAETADAIRSIIFASAPATER</sequence>
<evidence type="ECO:0000256" key="1">
    <source>
        <dbReference type="ARBA" id="ARBA00022801"/>
    </source>
</evidence>
<dbReference type="PANTHER" id="PTHR43798">
    <property type="entry name" value="MONOACYLGLYCEROL LIPASE"/>
    <property type="match status" value="1"/>
</dbReference>
<dbReference type="EMBL" id="ONZF01000002">
    <property type="protein sequence ID" value="SPJ23122.1"/>
    <property type="molecule type" value="Genomic_DNA"/>
</dbReference>
<proteinExistence type="predicted"/>
<evidence type="ECO:0000313" key="3">
    <source>
        <dbReference type="EMBL" id="SPJ23122.1"/>
    </source>
</evidence>
<dbReference type="InterPro" id="IPR050266">
    <property type="entry name" value="AB_hydrolase_sf"/>
</dbReference>
<keyword evidence="1 3" id="KW-0378">Hydrolase</keyword>
<feature type="domain" description="AB hydrolase-1" evidence="2">
    <location>
        <begin position="36"/>
        <end position="271"/>
    </location>
</feature>